<reference evidence="2" key="1">
    <citation type="submission" date="2020-11" db="EMBL/GenBank/DDBJ databases">
        <title>Sequencing the genomes of 1000 actinobacteria strains.</title>
        <authorList>
            <person name="Klenk H.-P."/>
        </authorList>
    </citation>
    <scope>NUCLEOTIDE SEQUENCE</scope>
    <source>
        <strain evidence="2">DSM 45632</strain>
    </source>
</reference>
<sequence length="539" mass="50027">MSGLDQSGGMHGLISSVSQPEATKALADHFGDVVELLSSQLVSVELLDTSIGDNLAALGLMGSAAQNAWDSTVAPVMTASVVNPTTNHFNASPAVAGRPVSLDIVTGQLASSDVGSMSAIAANWTDTAGAVTEAVGQIPAAVGALASSAETPFVAKAIATLNQIGAAGGQYAANAGALAAHTTNLVTVTEANTLQAAVLLSVVRAQGNPAAAKAMEEAFLSAFGGKLTSELVPTVPGFRQLLPPLGAHSGGALSTAAGAAPVVAGFGATPLPTVVQDALNHAGYRDLAAATSPVDVIEQYGRPNPDMLASIAEGATPTQIASAGAPSLPPVTTGMPGAGGGVPGGLGAGGLGTGGGPGFGVGSGGVGMSPGGVGVSPAGAGAGAGAGGFAPLGGLGGFGGSGGAGAGGSGRPGGVGGLGGGTGAGPGFGRGGFGAGGLGAGGYGAGGVGAGGAGAGSSTVVGAGGNNGGRAGAGRSGVASAGGAGVAGARRGDRKNGADGAVKAVTSAVERDGNLRALLGEGKAVVPGVIGAWVREPQR</sequence>
<evidence type="ECO:0000313" key="3">
    <source>
        <dbReference type="Proteomes" id="UP000658613"/>
    </source>
</evidence>
<protein>
    <recommendedName>
        <fullName evidence="4">PPE family protein</fullName>
    </recommendedName>
</protein>
<evidence type="ECO:0000313" key="2">
    <source>
        <dbReference type="EMBL" id="MBG6122021.1"/>
    </source>
</evidence>
<accession>A0A931E2G6</accession>
<gene>
    <name evidence="2" type="ORF">IW254_000990</name>
</gene>
<evidence type="ECO:0000256" key="1">
    <source>
        <dbReference type="SAM" id="MobiDB-lite"/>
    </source>
</evidence>
<keyword evidence="3" id="KW-1185">Reference proteome</keyword>
<proteinExistence type="predicted"/>
<organism evidence="2 3">
    <name type="scientific">Corynebacterium aquatimens</name>
    <dbReference type="NCBI Taxonomy" id="1190508"/>
    <lineage>
        <taxon>Bacteria</taxon>
        <taxon>Bacillati</taxon>
        <taxon>Actinomycetota</taxon>
        <taxon>Actinomycetes</taxon>
        <taxon>Mycobacteriales</taxon>
        <taxon>Corynebacteriaceae</taxon>
        <taxon>Corynebacterium</taxon>
    </lineage>
</organism>
<feature type="compositionally biased region" description="Gly residues" evidence="1">
    <location>
        <begin position="471"/>
        <end position="486"/>
    </location>
</feature>
<name>A0A931E2G6_9CORY</name>
<feature type="region of interest" description="Disordered" evidence="1">
    <location>
        <begin position="471"/>
        <end position="500"/>
    </location>
</feature>
<dbReference type="RefSeq" id="WP_196824484.1">
    <property type="nucleotide sequence ID" value="NZ_CP046980.1"/>
</dbReference>
<evidence type="ECO:0008006" key="4">
    <source>
        <dbReference type="Google" id="ProtNLM"/>
    </source>
</evidence>
<dbReference type="Proteomes" id="UP000658613">
    <property type="component" value="Unassembled WGS sequence"/>
</dbReference>
<dbReference type="AlphaFoldDB" id="A0A931E2G6"/>
<dbReference type="EMBL" id="JADOUE010000001">
    <property type="protein sequence ID" value="MBG6122021.1"/>
    <property type="molecule type" value="Genomic_DNA"/>
</dbReference>
<comment type="caution">
    <text evidence="2">The sequence shown here is derived from an EMBL/GenBank/DDBJ whole genome shotgun (WGS) entry which is preliminary data.</text>
</comment>